<evidence type="ECO:0000256" key="1">
    <source>
        <dbReference type="SAM" id="MobiDB-lite"/>
    </source>
</evidence>
<protein>
    <submittedName>
        <fullName evidence="2">Uncharacterized protein</fullName>
    </submittedName>
</protein>
<organism evidence="2 3">
    <name type="scientific">Monosporascus ibericus</name>
    <dbReference type="NCBI Taxonomy" id="155417"/>
    <lineage>
        <taxon>Eukaryota</taxon>
        <taxon>Fungi</taxon>
        <taxon>Dikarya</taxon>
        <taxon>Ascomycota</taxon>
        <taxon>Pezizomycotina</taxon>
        <taxon>Sordariomycetes</taxon>
        <taxon>Xylariomycetidae</taxon>
        <taxon>Xylariales</taxon>
        <taxon>Xylariales incertae sedis</taxon>
        <taxon>Monosporascus</taxon>
    </lineage>
</organism>
<reference evidence="2 3" key="1">
    <citation type="submission" date="2018-06" db="EMBL/GenBank/DDBJ databases">
        <title>Complete Genomes of Monosporascus.</title>
        <authorList>
            <person name="Robinson A.J."/>
            <person name="Natvig D.O."/>
        </authorList>
    </citation>
    <scope>NUCLEOTIDE SEQUENCE [LARGE SCALE GENOMIC DNA]</scope>
    <source>
        <strain evidence="2 3">CBS 110550</strain>
    </source>
</reference>
<gene>
    <name evidence="2" type="ORF">DL764_005526</name>
</gene>
<feature type="region of interest" description="Disordered" evidence="1">
    <location>
        <begin position="1"/>
        <end position="174"/>
    </location>
</feature>
<evidence type="ECO:0000313" key="3">
    <source>
        <dbReference type="Proteomes" id="UP000293360"/>
    </source>
</evidence>
<dbReference type="Proteomes" id="UP000293360">
    <property type="component" value="Unassembled WGS sequence"/>
</dbReference>
<evidence type="ECO:0000313" key="2">
    <source>
        <dbReference type="EMBL" id="RYP02910.1"/>
    </source>
</evidence>
<dbReference type="OrthoDB" id="3260716at2759"/>
<keyword evidence="3" id="KW-1185">Reference proteome</keyword>
<feature type="compositionally biased region" description="Polar residues" evidence="1">
    <location>
        <begin position="73"/>
        <end position="82"/>
    </location>
</feature>
<dbReference type="AlphaFoldDB" id="A0A4Q4TBU6"/>
<comment type="caution">
    <text evidence="2">The sequence shown here is derived from an EMBL/GenBank/DDBJ whole genome shotgun (WGS) entry which is preliminary data.</text>
</comment>
<proteinExistence type="predicted"/>
<name>A0A4Q4TBU6_9PEZI</name>
<sequence>MSATRNIDSLVNQGEFSSRVVPSEPSQTSGRKPGSKVGNDAAPEFHAENHPPGTAPDERSFQPRPTGEVPAQALNQTETTDTLPGATAADLDTGLGKPLQGQESREIDRKRKNKREGAGLEGVGASVGPDMAKQKGAHLPEGVEKGTRGKASAGYPSASDRVPESAETVASEHA</sequence>
<accession>A0A4Q4TBU6</accession>
<dbReference type="EMBL" id="QJNU01000294">
    <property type="protein sequence ID" value="RYP02910.1"/>
    <property type="molecule type" value="Genomic_DNA"/>
</dbReference>
<feature type="compositionally biased region" description="Polar residues" evidence="1">
    <location>
        <begin position="1"/>
        <end position="16"/>
    </location>
</feature>